<dbReference type="SMART" id="SM00192">
    <property type="entry name" value="LDLa"/>
    <property type="match status" value="9"/>
</dbReference>
<feature type="disulfide bond" evidence="26">
    <location>
        <begin position="1266"/>
        <end position="1278"/>
    </location>
</feature>
<sequence length="2234" mass="251946">MKCLKLCVKLSFPKNRFRNTPLCELMWPMFLMLFRFKYNCHSHVISVTYCLFFACHCLCSVSLCFVFEENSLISVIFVIINPNCLVLVLWQFLLTKVQLTIANFVSYRSIFLSNGLNVSSNMYLLLFILLFTKSLQIATGAEFDNDIRTLFGDAEDTHGARTPRIFDVPAQQFDGTSGAPRHRREAPSSNPNIITKVNLLNDTHKQLMVHWVGKQSKVIICLARDPAPLIPGFVTLSTSTVFISYDDGDSYVNKTDSFKLADGKYATLEKFYNHPKYNSQFVFTDVKNNVIFVTMNEGVTFKRIDLNFTPSDISFHPLNPTLYVALDKNDTKNKLWVTNNFGSTFNVLYEYVKSYHWIKDDHDLVVQRLEPNNFGTIVYSKQLLPHTVWSIYSTHIKDFYVKGDYLFTTKVTSTGDLQLYVSHKTGKQISCVFDTNEKILNYFVVDVAEGRALVAAGHSNTSSNLYVSDDLSASGKDVKFVLSLKDLFVFFPTTSWQDTWLHHMSDEAFADVHKVEGLSGIYIASQLTSKPSGNMLGPQHLGSVITFDHGASWRPIQPPAYDVEGQSTGCVTTRNCSLHLSQKFSQLLPDTRSVGILSTKSAPGIIMATGVLGKSLKGHYGVYISLDGGVTWRQTLRDLYFFNMGDHGGILTAVKYFRTKGETRFIEYSTDEGRSWNTTHFHNEKMRLYGLMTEPGENTTVFTMFGSWPEYHQWIIVKIDLTKVFDRSCTKDDYKMWTPSYSKENRNYIPCPMGKQTTYQRRMPLANCLIGLDYVREISSVNCECDLNDFECDFGFAKAGSPSRCVRESNATVDLYKVPPTCKPGDYYNRTKGYRKISGDACIGGFESHYLPDSVPCPFEEIQDFILFAQRERISRYNLVTKKLETLPVPNLKNVIAIDFDLGENCVYWADIADDTIGRQCLEGNKTEILISTDLASIEGMAFDWISKTLYFVDGVRAKIELIRTNINHSGRMRRTILNSTVLHKPRGIVLHPKEGYMFWTDWSADNPSVNRANLDGSNNLTLFGKDKVEWPNGITIDYIANRIYWVDAKLDYIGSSDLHGDGFSKVISDNEVVTHPFAISVFKNNMFWDDWKRNSIYSADKDNFKGVEVILKLMPGLMDLKVFAHGVQIGSNKCARSDCPYICVGLPKNGHACLCPDGLTMKNGKCMCPGDVEPTNNLICPTVDNTCNPEHFTCSNHMCIPKGWKCDGEDDCGDGSDEYQCNTETCPPSFFVCGDGKCLPNYWRCDFDVDCADGSDEAKCPKQNCTEGQWACENGRCISAKWRCDGENDCRDGSDERNCNDGKPIKCKNDEFHCTSGSITCIPTTWKCDGEPDCTDRSDEDSCSDNTCNASQMSCGPPTNRCIYSTWVCDGDRDCADGRDEKNCSVNTDVPKLPDEFDSKNGTCQDWMYRCRNKRCIPFWWKCDGADDCGDNSDEAGCLDLNPTVEPVATNKPNALCDSNQFQCDVGDCILSSWVCDGTDDCKDGEDERNCENSRNCLLSQFKCRIDGSCIPLHAVCDDHFDCPDGTDESSCEQNLPDGPSSPSCSLGLFPCDETCLPLSLRCDGKIDCKDGYDEKNCSEVPRVYQVTWMELDERYTNDTSLYLHWWIVHPNNVSFEFQPSIKKVGEESWKNETWTSHFFYQFTNLQPFTKYNITVYVRTKDTDVVHPSAVFKEVSTSEGVPSEPYNVTVKQDNGGKVLVAWNKPLVPNGEITSYEISWKSAKSSEVKLKLSGVETAHLLSAYFEPNVSYTFWVAANNVRYSSQKSLPAHLIMDTDQLFNHIKDFQINEANDFVSWKYDLEAEGFKVKIIPEDSYPAMDPLETKTQNISVKLAPGVTYKFEINAFSKDLEGPSKFVTIKTKGKPLQDINTLQVTLLKDIGTAVKLRWEKPKDVKKINWLYGVYYGVSEEELFEKAKNTTVYENITITNLDACENYLFSVGLVGPLGVGPLSGNLKQISTSRNPKAPPKRIEVDVADGDPLKMRIRWSPPCPSTPPESYIIQITEKCTSLTYHREVNGSKPTSYVFNVLYGGVYEVKIATKVPGMIYSKPKVYHAPPISPPVEIKVTSEQNGSYVVSWKDSNLPSNVGKFKYEVLVQHGNSLNESTAEIYVIDKPPFVYTNYSSNTYTFAVRIRTYKGLITQTSERVSKENLNAEAPPNMTVIVVPSIIVLLALIGVIVFFIIRNKKLQSSFTRFTNSHYNTRSEAATFDDNNLEEDDSPHIRGFSDDEPLVIA</sequence>
<feature type="domain" description="Fibronectin type-III" evidence="30">
    <location>
        <begin position="1967"/>
        <end position="2058"/>
    </location>
</feature>
<evidence type="ECO:0000256" key="2">
    <source>
        <dbReference type="ARBA" id="ARBA00004158"/>
    </source>
</evidence>
<feature type="repeat" description="LDL-receptor class B" evidence="27">
    <location>
        <begin position="996"/>
        <end position="1041"/>
    </location>
</feature>
<dbReference type="GO" id="GO:0031901">
    <property type="term" value="C:early endosome membrane"/>
    <property type="evidence" value="ECO:0007669"/>
    <property type="project" value="UniProtKB-SubCell"/>
</dbReference>
<dbReference type="InterPro" id="IPR011042">
    <property type="entry name" value="6-blade_b-propeller_TolB-like"/>
</dbReference>
<evidence type="ECO:0000256" key="7">
    <source>
        <dbReference type="ARBA" id="ARBA00004545"/>
    </source>
</evidence>
<evidence type="ECO:0000256" key="10">
    <source>
        <dbReference type="ARBA" id="ARBA00022448"/>
    </source>
</evidence>
<dbReference type="InterPro" id="IPR050310">
    <property type="entry name" value="VPS10-sortilin"/>
</dbReference>
<dbReference type="CDD" id="cd00112">
    <property type="entry name" value="LDLa"/>
    <property type="match status" value="9"/>
</dbReference>
<evidence type="ECO:0000313" key="31">
    <source>
        <dbReference type="EMBL" id="CAG9863395.1"/>
    </source>
</evidence>
<dbReference type="PANTHER" id="PTHR12106">
    <property type="entry name" value="SORTILIN RELATED"/>
    <property type="match status" value="1"/>
</dbReference>
<dbReference type="Gene3D" id="2.120.10.30">
    <property type="entry name" value="TolB, C-terminal domain"/>
    <property type="match status" value="1"/>
</dbReference>
<feature type="region of interest" description="Disordered" evidence="28">
    <location>
        <begin position="2207"/>
        <end position="2234"/>
    </location>
</feature>
<dbReference type="SUPFAM" id="SSF57424">
    <property type="entry name" value="LDL receptor-like module"/>
    <property type="match status" value="9"/>
</dbReference>
<evidence type="ECO:0000259" key="30">
    <source>
        <dbReference type="PROSITE" id="PS50853"/>
    </source>
</evidence>
<feature type="disulfide bond" evidence="26">
    <location>
        <begin position="1188"/>
        <end position="1200"/>
    </location>
</feature>
<feature type="repeat" description="LDL-receptor class B" evidence="27">
    <location>
        <begin position="1042"/>
        <end position="1086"/>
    </location>
</feature>
<feature type="disulfide bond" evidence="26">
    <location>
        <begin position="1458"/>
        <end position="1470"/>
    </location>
</feature>
<keyword evidence="10" id="KW-0813">Transport</keyword>
<evidence type="ECO:0000256" key="28">
    <source>
        <dbReference type="SAM" id="MobiDB-lite"/>
    </source>
</evidence>
<dbReference type="Gene3D" id="2.10.70.80">
    <property type="match status" value="1"/>
</dbReference>
<feature type="domain" description="Fibronectin type-III" evidence="30">
    <location>
        <begin position="1685"/>
        <end position="1779"/>
    </location>
</feature>
<keyword evidence="11" id="KW-1003">Cell membrane</keyword>
<feature type="transmembrane region" description="Helical" evidence="29">
    <location>
        <begin position="2160"/>
        <end position="2183"/>
    </location>
</feature>
<comment type="subcellular location">
    <subcellularLocation>
        <location evidence="3">Cell membrane</location>
        <topology evidence="3">Single-pass membrane protein</topology>
    </subcellularLocation>
    <subcellularLocation>
        <location evidence="4">Cytoplasmic vesicle</location>
        <location evidence="4">Secretory vesicle membrane</location>
        <topology evidence="4">Single-pass type I membrane protein</topology>
    </subcellularLocation>
    <subcellularLocation>
        <location evidence="2">Early endosome membrane</location>
        <topology evidence="2">Single-pass type I membrane protein</topology>
    </subcellularLocation>
    <subcellularLocation>
        <location evidence="1">Endoplasmic reticulum membrane</location>
        <topology evidence="1">Single-pass type I membrane protein</topology>
    </subcellularLocation>
    <subcellularLocation>
        <location evidence="7">Endosome</location>
        <location evidence="7">Multivesicular body membrane</location>
        <topology evidence="7">Single-pass type I membrane protein</topology>
    </subcellularLocation>
    <subcellularLocation>
        <location evidence="5">Golgi apparatus</location>
        <location evidence="5">trans-Golgi network membrane</location>
        <topology evidence="5">Single-pass type I membrane protein</topology>
    </subcellularLocation>
    <subcellularLocation>
        <location evidence="6">Recycling endosome membrane</location>
        <topology evidence="6">Single-pass type I membrane protein</topology>
    </subcellularLocation>
</comment>
<feature type="disulfide bond" evidence="26">
    <location>
        <begin position="1207"/>
        <end position="1222"/>
    </location>
</feature>
<dbReference type="Gene3D" id="2.60.40.10">
    <property type="entry name" value="Immunoglobulins"/>
    <property type="match status" value="3"/>
</dbReference>
<dbReference type="PRINTS" id="PR00261">
    <property type="entry name" value="LDLRECEPTOR"/>
</dbReference>
<keyword evidence="32" id="KW-1185">Reference proteome</keyword>
<dbReference type="InterPro" id="IPR006581">
    <property type="entry name" value="VPS10"/>
</dbReference>
<evidence type="ECO:0000256" key="13">
    <source>
        <dbReference type="ARBA" id="ARBA00022583"/>
    </source>
</evidence>
<keyword evidence="17" id="KW-0256">Endoplasmic reticulum</keyword>
<dbReference type="EMBL" id="OU900099">
    <property type="protein sequence ID" value="CAG9863395.1"/>
    <property type="molecule type" value="Genomic_DNA"/>
</dbReference>
<feature type="disulfide bond" evidence="26">
    <location>
        <begin position="1477"/>
        <end position="1492"/>
    </location>
</feature>
<dbReference type="GO" id="GO:0055038">
    <property type="term" value="C:recycling endosome membrane"/>
    <property type="evidence" value="ECO:0007669"/>
    <property type="project" value="UniProtKB-SubCell"/>
</dbReference>
<feature type="disulfide bond" evidence="26">
    <location>
        <begin position="1285"/>
        <end position="1300"/>
    </location>
</feature>
<keyword evidence="15" id="KW-0677">Repeat</keyword>
<dbReference type="GO" id="GO:0005794">
    <property type="term" value="C:Golgi apparatus"/>
    <property type="evidence" value="ECO:0007669"/>
    <property type="project" value="UniProtKB-SubCell"/>
</dbReference>
<organism evidence="31 32">
    <name type="scientific">Phyllotreta striolata</name>
    <name type="common">Striped flea beetle</name>
    <name type="synonym">Crioceris striolata</name>
    <dbReference type="NCBI Taxonomy" id="444603"/>
    <lineage>
        <taxon>Eukaryota</taxon>
        <taxon>Metazoa</taxon>
        <taxon>Ecdysozoa</taxon>
        <taxon>Arthropoda</taxon>
        <taxon>Hexapoda</taxon>
        <taxon>Insecta</taxon>
        <taxon>Pterygota</taxon>
        <taxon>Neoptera</taxon>
        <taxon>Endopterygota</taxon>
        <taxon>Coleoptera</taxon>
        <taxon>Polyphaga</taxon>
        <taxon>Cucujiformia</taxon>
        <taxon>Chrysomeloidea</taxon>
        <taxon>Chrysomelidae</taxon>
        <taxon>Galerucinae</taxon>
        <taxon>Alticini</taxon>
        <taxon>Phyllotreta</taxon>
    </lineage>
</organism>
<dbReference type="InterPro" id="IPR013783">
    <property type="entry name" value="Ig-like_fold"/>
</dbReference>
<evidence type="ECO:0000256" key="26">
    <source>
        <dbReference type="PROSITE-ProRule" id="PRU00124"/>
    </source>
</evidence>
<feature type="disulfide bond" evidence="26">
    <location>
        <begin position="1424"/>
        <end position="1439"/>
    </location>
</feature>
<evidence type="ECO:0000256" key="20">
    <source>
        <dbReference type="ARBA" id="ARBA00023157"/>
    </source>
</evidence>
<dbReference type="Pfam" id="PF00041">
    <property type="entry name" value="fn3"/>
    <property type="match status" value="1"/>
</dbReference>
<keyword evidence="29" id="KW-1133">Transmembrane helix</keyword>
<feature type="disulfide bond" evidence="26">
    <location>
        <begin position="1329"/>
        <end position="1344"/>
    </location>
</feature>
<dbReference type="GO" id="GO:0006897">
    <property type="term" value="P:endocytosis"/>
    <property type="evidence" value="ECO:0007669"/>
    <property type="project" value="UniProtKB-KW"/>
</dbReference>
<dbReference type="SMART" id="SM00602">
    <property type="entry name" value="VPS10"/>
    <property type="match status" value="1"/>
</dbReference>
<comment type="similarity">
    <text evidence="8">Belongs to the VPS10-related sortilin family. SORL1 subfamily.</text>
</comment>
<dbReference type="GO" id="GO:0006892">
    <property type="term" value="P:post-Golgi vesicle-mediated transport"/>
    <property type="evidence" value="ECO:0007669"/>
    <property type="project" value="TreeGrafter"/>
</dbReference>
<dbReference type="FunFam" id="2.120.10.30:FF:000241">
    <property type="entry name" value="Low-density lipoprotein receptor-related protein 6"/>
    <property type="match status" value="1"/>
</dbReference>
<dbReference type="InterPro" id="IPR002172">
    <property type="entry name" value="LDrepeatLR_classA_rpt"/>
</dbReference>
<dbReference type="Pfam" id="PF15902">
    <property type="entry name" value="Sortilin-Vps10"/>
    <property type="match status" value="1"/>
</dbReference>
<keyword evidence="13" id="KW-0254">Endocytosis</keyword>
<dbReference type="Proteomes" id="UP001153712">
    <property type="component" value="Chromosome 6"/>
</dbReference>
<evidence type="ECO:0000256" key="16">
    <source>
        <dbReference type="ARBA" id="ARBA00022753"/>
    </source>
</evidence>
<evidence type="ECO:0000256" key="22">
    <source>
        <dbReference type="ARBA" id="ARBA00023180"/>
    </source>
</evidence>
<dbReference type="InterPro" id="IPR031777">
    <property type="entry name" value="Sortilin_C"/>
</dbReference>
<dbReference type="GO" id="GO:0005886">
    <property type="term" value="C:plasma membrane"/>
    <property type="evidence" value="ECO:0007669"/>
    <property type="project" value="UniProtKB-SubCell"/>
</dbReference>
<feature type="disulfide bond" evidence="26">
    <location>
        <begin position="1195"/>
        <end position="1213"/>
    </location>
</feature>
<keyword evidence="16" id="KW-0967">Endosome</keyword>
<dbReference type="PROSITE" id="PS01209">
    <property type="entry name" value="LDLRA_1"/>
    <property type="match status" value="3"/>
</dbReference>
<dbReference type="InterPro" id="IPR036055">
    <property type="entry name" value="LDL_receptor-like_sf"/>
</dbReference>
<evidence type="ECO:0000256" key="25">
    <source>
        <dbReference type="ARBA" id="ARBA00032450"/>
    </source>
</evidence>
<feature type="disulfide bond" evidence="26">
    <location>
        <begin position="1518"/>
        <end position="1533"/>
    </location>
</feature>
<evidence type="ECO:0000313" key="32">
    <source>
        <dbReference type="Proteomes" id="UP001153712"/>
    </source>
</evidence>
<dbReference type="InterPro" id="IPR000742">
    <property type="entry name" value="EGF"/>
</dbReference>
<keyword evidence="23" id="KW-0968">Cytoplasmic vesicle</keyword>
<dbReference type="PROSITE" id="PS51120">
    <property type="entry name" value="LDLRB"/>
    <property type="match status" value="3"/>
</dbReference>
<comment type="caution">
    <text evidence="26">Lacks conserved residue(s) required for the propagation of feature annotation.</text>
</comment>
<name>A0A9N9TVD5_PHYSR</name>
<dbReference type="InterPro" id="IPR031778">
    <property type="entry name" value="Sortilin_N"/>
</dbReference>
<evidence type="ECO:0000256" key="21">
    <source>
        <dbReference type="ARBA" id="ARBA00023170"/>
    </source>
</evidence>
<keyword evidence="19 29" id="KW-0472">Membrane</keyword>
<accession>A0A9N9TVD5</accession>
<dbReference type="SMART" id="SM00181">
    <property type="entry name" value="EGF"/>
    <property type="match status" value="5"/>
</dbReference>
<dbReference type="Gene3D" id="2.40.128.620">
    <property type="match status" value="1"/>
</dbReference>
<dbReference type="PANTHER" id="PTHR12106:SF27">
    <property type="entry name" value="SORTILIN-RELATED RECEPTOR"/>
    <property type="match status" value="1"/>
</dbReference>
<evidence type="ECO:0000256" key="8">
    <source>
        <dbReference type="ARBA" id="ARBA00007041"/>
    </source>
</evidence>
<keyword evidence="22" id="KW-0325">Glycoprotein</keyword>
<dbReference type="SUPFAM" id="SSF63825">
    <property type="entry name" value="YWTD domain"/>
    <property type="match status" value="1"/>
</dbReference>
<feature type="disulfide bond" evidence="26">
    <location>
        <begin position="1227"/>
        <end position="1239"/>
    </location>
</feature>
<dbReference type="InterPro" id="IPR003961">
    <property type="entry name" value="FN3_dom"/>
</dbReference>
<keyword evidence="29" id="KW-0812">Transmembrane</keyword>
<feature type="domain" description="Fibronectin type-III" evidence="30">
    <location>
        <begin position="1865"/>
        <end position="1963"/>
    </location>
</feature>
<evidence type="ECO:0000256" key="17">
    <source>
        <dbReference type="ARBA" id="ARBA00022824"/>
    </source>
</evidence>
<evidence type="ECO:0000256" key="12">
    <source>
        <dbReference type="ARBA" id="ARBA00022536"/>
    </source>
</evidence>
<feature type="disulfide bond" evidence="26">
    <location>
        <begin position="1234"/>
        <end position="1252"/>
    </location>
</feature>
<feature type="repeat" description="LDL-receptor class B" evidence="27">
    <location>
        <begin position="905"/>
        <end position="947"/>
    </location>
</feature>
<evidence type="ECO:0000256" key="27">
    <source>
        <dbReference type="PROSITE-ProRule" id="PRU00461"/>
    </source>
</evidence>
<dbReference type="FunFam" id="4.10.400.10:FF:000065">
    <property type="entry name" value="Transmembrane protease serine 7"/>
    <property type="match status" value="1"/>
</dbReference>
<dbReference type="Gene3D" id="3.30.60.270">
    <property type="match status" value="1"/>
</dbReference>
<keyword evidence="14" id="KW-0732">Signal</keyword>
<evidence type="ECO:0000256" key="23">
    <source>
        <dbReference type="ARBA" id="ARBA00023329"/>
    </source>
</evidence>
<evidence type="ECO:0000256" key="4">
    <source>
        <dbReference type="ARBA" id="ARBA00004212"/>
    </source>
</evidence>
<evidence type="ECO:0000256" key="9">
    <source>
        <dbReference type="ARBA" id="ARBA00013467"/>
    </source>
</evidence>
<dbReference type="GO" id="GO:0030658">
    <property type="term" value="C:transport vesicle membrane"/>
    <property type="evidence" value="ECO:0007669"/>
    <property type="project" value="UniProtKB-SubCell"/>
</dbReference>
<dbReference type="InterPro" id="IPR057841">
    <property type="entry name" value="FN3_SORL1"/>
</dbReference>
<feature type="disulfide bond" evidence="26">
    <location>
        <begin position="1405"/>
        <end position="1417"/>
    </location>
</feature>
<dbReference type="InterPro" id="IPR036116">
    <property type="entry name" value="FN3_sf"/>
</dbReference>
<evidence type="ECO:0000256" key="1">
    <source>
        <dbReference type="ARBA" id="ARBA00004115"/>
    </source>
</evidence>
<evidence type="ECO:0000256" key="29">
    <source>
        <dbReference type="SAM" id="Phobius"/>
    </source>
</evidence>
<dbReference type="FunFam" id="3.30.60.270:FF:000002">
    <property type="entry name" value="Sortilin-related receptor isoform A"/>
    <property type="match status" value="1"/>
</dbReference>
<keyword evidence="21" id="KW-0675">Receptor</keyword>
<evidence type="ECO:0000256" key="18">
    <source>
        <dbReference type="ARBA" id="ARBA00023034"/>
    </source>
</evidence>
<feature type="domain" description="Fibronectin type-III" evidence="30">
    <location>
        <begin position="1582"/>
        <end position="1681"/>
    </location>
</feature>
<evidence type="ECO:0000256" key="3">
    <source>
        <dbReference type="ARBA" id="ARBA00004162"/>
    </source>
</evidence>
<feature type="disulfide bond" evidence="26">
    <location>
        <begin position="1412"/>
        <end position="1430"/>
    </location>
</feature>
<dbReference type="InterPro" id="IPR000033">
    <property type="entry name" value="LDLR_classB_rpt"/>
</dbReference>
<protein>
    <recommendedName>
        <fullName evidence="9">Sortilin-related receptor</fullName>
    </recommendedName>
    <alternativeName>
        <fullName evidence="24">Low-density lipoprotein receptor relative with 11 ligand-binding repeats</fullName>
    </alternativeName>
    <alternativeName>
        <fullName evidence="25">Sorting protein-related receptor containing LDLR class A repeats</fullName>
    </alternativeName>
</protein>
<dbReference type="Pfam" id="PF00057">
    <property type="entry name" value="Ldl_recept_a"/>
    <property type="match status" value="9"/>
</dbReference>
<evidence type="ECO:0000256" key="5">
    <source>
        <dbReference type="ARBA" id="ARBA00004393"/>
    </source>
</evidence>
<feature type="transmembrane region" description="Helical" evidence="29">
    <location>
        <begin position="72"/>
        <end position="93"/>
    </location>
</feature>
<dbReference type="PROSITE" id="PS50853">
    <property type="entry name" value="FN3"/>
    <property type="match status" value="4"/>
</dbReference>
<proteinExistence type="inferred from homology"/>
<dbReference type="InterPro" id="IPR023415">
    <property type="entry name" value="LDLR_class-A_CS"/>
</dbReference>
<feature type="disulfide bond" evidence="26">
    <location>
        <begin position="1564"/>
        <end position="1579"/>
    </location>
</feature>
<gene>
    <name evidence="31" type="ORF">PHYEVI_LOCUS9686</name>
</gene>
<reference evidence="31" key="1">
    <citation type="submission" date="2022-01" db="EMBL/GenBank/DDBJ databases">
        <authorList>
            <person name="King R."/>
        </authorList>
    </citation>
    <scope>NUCLEOTIDE SEQUENCE</scope>
</reference>
<evidence type="ECO:0000256" key="24">
    <source>
        <dbReference type="ARBA" id="ARBA00029896"/>
    </source>
</evidence>
<dbReference type="FunFam" id="4.10.400.10:FF:000011">
    <property type="entry name" value="Low-density lipoprotein receptor-related protein 1"/>
    <property type="match status" value="1"/>
</dbReference>
<evidence type="ECO:0000256" key="14">
    <source>
        <dbReference type="ARBA" id="ARBA00022729"/>
    </source>
</evidence>
<dbReference type="OrthoDB" id="443634at2759"/>
<feature type="disulfide bond" evidence="26">
    <location>
        <begin position="1370"/>
        <end position="1385"/>
    </location>
</feature>
<keyword evidence="18" id="KW-0333">Golgi apparatus</keyword>
<dbReference type="SUPFAM" id="SSF110296">
    <property type="entry name" value="Oligoxyloglucan reducing end-specific cellobiohydrolase"/>
    <property type="match status" value="1"/>
</dbReference>
<evidence type="ECO:0000256" key="15">
    <source>
        <dbReference type="ARBA" id="ARBA00022737"/>
    </source>
</evidence>
<dbReference type="CDD" id="cd00063">
    <property type="entry name" value="FN3"/>
    <property type="match status" value="2"/>
</dbReference>
<dbReference type="GO" id="GO:0005789">
    <property type="term" value="C:endoplasmic reticulum membrane"/>
    <property type="evidence" value="ECO:0007669"/>
    <property type="project" value="UniProtKB-SubCell"/>
</dbReference>
<dbReference type="Pfam" id="PF25814">
    <property type="entry name" value="fn3_SORL1"/>
    <property type="match status" value="1"/>
</dbReference>
<dbReference type="PROSITE" id="PS50068">
    <property type="entry name" value="LDLRA_2"/>
    <property type="match status" value="9"/>
</dbReference>
<evidence type="ECO:0000256" key="19">
    <source>
        <dbReference type="ARBA" id="ARBA00023136"/>
    </source>
</evidence>
<feature type="disulfide bond" evidence="26">
    <location>
        <begin position="1273"/>
        <end position="1291"/>
    </location>
</feature>
<dbReference type="SMART" id="SM00135">
    <property type="entry name" value="LY"/>
    <property type="match status" value="5"/>
</dbReference>
<keyword evidence="20 26" id="KW-1015">Disulfide bond</keyword>
<feature type="disulfide bond" evidence="26">
    <location>
        <begin position="1246"/>
        <end position="1261"/>
    </location>
</feature>
<dbReference type="Gene3D" id="4.10.400.10">
    <property type="entry name" value="Low-density Lipoprotein Receptor"/>
    <property type="match status" value="8"/>
</dbReference>
<evidence type="ECO:0000256" key="6">
    <source>
        <dbReference type="ARBA" id="ARBA00004480"/>
    </source>
</evidence>
<evidence type="ECO:0000256" key="11">
    <source>
        <dbReference type="ARBA" id="ARBA00022475"/>
    </source>
</evidence>
<dbReference type="Pfam" id="PF00058">
    <property type="entry name" value="Ldl_recept_b"/>
    <property type="match status" value="2"/>
</dbReference>
<feature type="disulfide bond" evidence="26">
    <location>
        <begin position="1465"/>
        <end position="1483"/>
    </location>
</feature>
<dbReference type="Pfam" id="PF15901">
    <property type="entry name" value="Sortilin_C"/>
    <property type="match status" value="1"/>
</dbReference>
<dbReference type="GO" id="GO:0032585">
    <property type="term" value="C:multivesicular body membrane"/>
    <property type="evidence" value="ECO:0007669"/>
    <property type="project" value="UniProtKB-SubCell"/>
</dbReference>
<dbReference type="SUPFAM" id="SSF49265">
    <property type="entry name" value="Fibronectin type III"/>
    <property type="match status" value="3"/>
</dbReference>
<dbReference type="SMART" id="SM00060">
    <property type="entry name" value="FN3"/>
    <property type="match status" value="5"/>
</dbReference>
<keyword evidence="12" id="KW-0245">EGF-like domain</keyword>
<feature type="transmembrane region" description="Helical" evidence="29">
    <location>
        <begin position="44"/>
        <end position="65"/>
    </location>
</feature>